<feature type="transmembrane region" description="Helical" evidence="1">
    <location>
        <begin position="38"/>
        <end position="60"/>
    </location>
</feature>
<protein>
    <submittedName>
        <fullName evidence="2">Uncharacterized protein</fullName>
    </submittedName>
</protein>
<keyword evidence="3" id="KW-1185">Reference proteome</keyword>
<keyword evidence="1" id="KW-1133">Transmembrane helix</keyword>
<dbReference type="Proteomes" id="UP000053766">
    <property type="component" value="Unassembled WGS sequence"/>
</dbReference>
<evidence type="ECO:0000313" key="2">
    <source>
        <dbReference type="EMBL" id="KJH41718.1"/>
    </source>
</evidence>
<gene>
    <name evidence="2" type="ORF">DICVIV_12301</name>
</gene>
<reference evidence="2 3" key="1">
    <citation type="submission" date="2013-11" db="EMBL/GenBank/DDBJ databases">
        <title>Draft genome of the bovine lungworm Dictyocaulus viviparus.</title>
        <authorList>
            <person name="Mitreva M."/>
        </authorList>
    </citation>
    <scope>NUCLEOTIDE SEQUENCE [LARGE SCALE GENOMIC DNA]</scope>
    <source>
        <strain evidence="2 3">HannoverDv2000</strain>
    </source>
</reference>
<dbReference type="AlphaFoldDB" id="A0A0D8XAX7"/>
<evidence type="ECO:0000313" key="3">
    <source>
        <dbReference type="Proteomes" id="UP000053766"/>
    </source>
</evidence>
<evidence type="ECO:0000256" key="1">
    <source>
        <dbReference type="SAM" id="Phobius"/>
    </source>
</evidence>
<keyword evidence="1" id="KW-0472">Membrane</keyword>
<dbReference type="EMBL" id="KN716772">
    <property type="protein sequence ID" value="KJH41718.1"/>
    <property type="molecule type" value="Genomic_DNA"/>
</dbReference>
<accession>A0A0D8XAX7</accession>
<organism evidence="2 3">
    <name type="scientific">Dictyocaulus viviparus</name>
    <name type="common">Bovine lungworm</name>
    <dbReference type="NCBI Taxonomy" id="29172"/>
    <lineage>
        <taxon>Eukaryota</taxon>
        <taxon>Metazoa</taxon>
        <taxon>Ecdysozoa</taxon>
        <taxon>Nematoda</taxon>
        <taxon>Chromadorea</taxon>
        <taxon>Rhabditida</taxon>
        <taxon>Rhabditina</taxon>
        <taxon>Rhabditomorpha</taxon>
        <taxon>Strongyloidea</taxon>
        <taxon>Metastrongylidae</taxon>
        <taxon>Dictyocaulus</taxon>
    </lineage>
</organism>
<keyword evidence="1" id="KW-0812">Transmembrane</keyword>
<sequence>MLSSMINEKHGDEHVQNELSAFEIQQIKEHHQRRVKRVVVLVAILMTLLAFSLVAMSLALGRRIDMMSEYVNE</sequence>
<name>A0A0D8XAX7_DICVI</name>
<dbReference type="OrthoDB" id="5863557at2759"/>
<proteinExistence type="predicted"/>
<reference evidence="3" key="2">
    <citation type="journal article" date="2016" name="Sci. Rep.">
        <title>Dictyocaulus viviparus genome, variome and transcriptome elucidate lungworm biology and support future intervention.</title>
        <authorList>
            <person name="McNulty S.N."/>
            <person name="Strube C."/>
            <person name="Rosa B.A."/>
            <person name="Martin J.C."/>
            <person name="Tyagi R."/>
            <person name="Choi Y.J."/>
            <person name="Wang Q."/>
            <person name="Hallsworth Pepin K."/>
            <person name="Zhang X."/>
            <person name="Ozersky P."/>
            <person name="Wilson R.K."/>
            <person name="Sternberg P.W."/>
            <person name="Gasser R.B."/>
            <person name="Mitreva M."/>
        </authorList>
    </citation>
    <scope>NUCLEOTIDE SEQUENCE [LARGE SCALE GENOMIC DNA]</scope>
    <source>
        <strain evidence="3">HannoverDv2000</strain>
    </source>
</reference>